<keyword evidence="2" id="KW-1185">Reference proteome</keyword>
<comment type="caution">
    <text evidence="1">The sequence shown here is derived from an EMBL/GenBank/DDBJ whole genome shotgun (WGS) entry which is preliminary data.</text>
</comment>
<proteinExistence type="predicted"/>
<reference evidence="2" key="1">
    <citation type="submission" date="2014-09" db="EMBL/GenBank/DDBJ databases">
        <title>Vibrio variabilis JCM 19239. (C206) whole genome shotgun sequence.</title>
        <authorList>
            <person name="Sawabe T."/>
            <person name="Meirelles P."/>
            <person name="Nakanishi M."/>
            <person name="Sayaka M."/>
            <person name="Hattori M."/>
            <person name="Ohkuma M."/>
        </authorList>
    </citation>
    <scope>NUCLEOTIDE SEQUENCE [LARGE SCALE GENOMIC DNA]</scope>
    <source>
        <strain evidence="2">JCM 19239</strain>
    </source>
</reference>
<sequence>MNESVKNELGRLLVNQEALLEVLSKSHSSLTEYPELQDYLARKNLMLLSTIERYAKDSSRDRSFLMK</sequence>
<name>A0ABQ0JIE1_9VIBR</name>
<dbReference type="Proteomes" id="UP000029223">
    <property type="component" value="Unassembled WGS sequence"/>
</dbReference>
<organism evidence="1 2">
    <name type="scientific">Vibrio variabilis</name>
    <dbReference type="NCBI Taxonomy" id="990271"/>
    <lineage>
        <taxon>Bacteria</taxon>
        <taxon>Pseudomonadati</taxon>
        <taxon>Pseudomonadota</taxon>
        <taxon>Gammaproteobacteria</taxon>
        <taxon>Vibrionales</taxon>
        <taxon>Vibrionaceae</taxon>
        <taxon>Vibrio</taxon>
    </lineage>
</organism>
<dbReference type="EMBL" id="BBMS01000045">
    <property type="protein sequence ID" value="GAL28529.1"/>
    <property type="molecule type" value="Genomic_DNA"/>
</dbReference>
<protein>
    <submittedName>
        <fullName evidence="1">Uncharacterized protein</fullName>
    </submittedName>
</protein>
<gene>
    <name evidence="1" type="ORF">JCM19239_3206</name>
</gene>
<accession>A0ABQ0JIE1</accession>
<evidence type="ECO:0000313" key="1">
    <source>
        <dbReference type="EMBL" id="GAL28529.1"/>
    </source>
</evidence>
<evidence type="ECO:0000313" key="2">
    <source>
        <dbReference type="Proteomes" id="UP000029223"/>
    </source>
</evidence>